<proteinExistence type="predicted"/>
<gene>
    <name evidence="1" type="ORF">SCAR479_02746</name>
</gene>
<organism evidence="1 2">
    <name type="scientific">Seiridium cardinale</name>
    <dbReference type="NCBI Taxonomy" id="138064"/>
    <lineage>
        <taxon>Eukaryota</taxon>
        <taxon>Fungi</taxon>
        <taxon>Dikarya</taxon>
        <taxon>Ascomycota</taxon>
        <taxon>Pezizomycotina</taxon>
        <taxon>Sordariomycetes</taxon>
        <taxon>Xylariomycetidae</taxon>
        <taxon>Amphisphaeriales</taxon>
        <taxon>Sporocadaceae</taxon>
        <taxon>Seiridium</taxon>
    </lineage>
</organism>
<protein>
    <submittedName>
        <fullName evidence="1">Uncharacterized protein</fullName>
    </submittedName>
</protein>
<dbReference type="Proteomes" id="UP001465668">
    <property type="component" value="Unassembled WGS sequence"/>
</dbReference>
<dbReference type="EMBL" id="JARVKM010000006">
    <property type="protein sequence ID" value="KAK9780631.1"/>
    <property type="molecule type" value="Genomic_DNA"/>
</dbReference>
<accession>A0ABR2Y3V7</accession>
<sequence>MVMPAGSVLKQMLINDPIDPEWATERGPNLEY</sequence>
<keyword evidence="2" id="KW-1185">Reference proteome</keyword>
<reference evidence="1 2" key="1">
    <citation type="submission" date="2024-02" db="EMBL/GenBank/DDBJ databases">
        <title>First draft genome assembly of two strains of Seiridium cardinale.</title>
        <authorList>
            <person name="Emiliani G."/>
            <person name="Scali E."/>
        </authorList>
    </citation>
    <scope>NUCLEOTIDE SEQUENCE [LARGE SCALE GENOMIC DNA]</scope>
    <source>
        <strain evidence="1 2">BM-138-000479</strain>
    </source>
</reference>
<evidence type="ECO:0000313" key="2">
    <source>
        <dbReference type="Proteomes" id="UP001465668"/>
    </source>
</evidence>
<name>A0ABR2Y3V7_9PEZI</name>
<comment type="caution">
    <text evidence="1">The sequence shown here is derived from an EMBL/GenBank/DDBJ whole genome shotgun (WGS) entry which is preliminary data.</text>
</comment>
<evidence type="ECO:0000313" key="1">
    <source>
        <dbReference type="EMBL" id="KAK9780631.1"/>
    </source>
</evidence>